<gene>
    <name evidence="1" type="ORF">H920_11516</name>
</gene>
<evidence type="ECO:0000313" key="1">
    <source>
        <dbReference type="EMBL" id="KFO27111.1"/>
    </source>
</evidence>
<dbReference type="Proteomes" id="UP000028990">
    <property type="component" value="Unassembled WGS sequence"/>
</dbReference>
<reference evidence="1 2" key="1">
    <citation type="submission" date="2013-11" db="EMBL/GenBank/DDBJ databases">
        <title>The Damaraland mole rat (Fukomys damarensis) genome and evolution of African mole rats.</title>
        <authorList>
            <person name="Gladyshev V.N."/>
            <person name="Fang X."/>
        </authorList>
    </citation>
    <scope>NUCLEOTIDE SEQUENCE [LARGE SCALE GENOMIC DNA]</scope>
    <source>
        <tissue evidence="1">Liver</tissue>
    </source>
</reference>
<name>A0A091DWD1_FUKDA</name>
<accession>A0A091DWD1</accession>
<keyword evidence="2" id="KW-1185">Reference proteome</keyword>
<protein>
    <submittedName>
        <fullName evidence="1">Uncharacterized protein</fullName>
    </submittedName>
</protein>
<dbReference type="EMBL" id="KN123014">
    <property type="protein sequence ID" value="KFO27111.1"/>
    <property type="molecule type" value="Genomic_DNA"/>
</dbReference>
<organism evidence="1 2">
    <name type="scientific">Fukomys damarensis</name>
    <name type="common">Damaraland mole rat</name>
    <name type="synonym">Cryptomys damarensis</name>
    <dbReference type="NCBI Taxonomy" id="885580"/>
    <lineage>
        <taxon>Eukaryota</taxon>
        <taxon>Metazoa</taxon>
        <taxon>Chordata</taxon>
        <taxon>Craniata</taxon>
        <taxon>Vertebrata</taxon>
        <taxon>Euteleostomi</taxon>
        <taxon>Mammalia</taxon>
        <taxon>Eutheria</taxon>
        <taxon>Euarchontoglires</taxon>
        <taxon>Glires</taxon>
        <taxon>Rodentia</taxon>
        <taxon>Hystricomorpha</taxon>
        <taxon>Bathyergidae</taxon>
        <taxon>Fukomys</taxon>
    </lineage>
</organism>
<dbReference type="AlphaFoldDB" id="A0A091DWD1"/>
<evidence type="ECO:0000313" key="2">
    <source>
        <dbReference type="Proteomes" id="UP000028990"/>
    </source>
</evidence>
<sequence>MVAPLKTASAVQEVWAVCSWVNLRAKSPQPPGAGGRETGGTVGLPQLAVRCCVPEPAGVEIFGGKAAPVLSVWRLVPRTAVIPEQRDDFAEEEEVQSFGYKRFGAITGVLGSPRRCGCEELSVWGTVQGGPRTEDLGGSQSRKKQGDGFLRAWAGQPPSCFTSANRGCLQTSPSRVAPFPSLACLKAVTGSGNATGLGARWALGQGPAQEELQKWSRAGRPQQLQVGGPVTVSSFLGCTGTGTGQASSGADVCSGALYRALDRSFLTAA</sequence>
<proteinExistence type="predicted"/>